<protein>
    <recommendedName>
        <fullName evidence="2">CAAX prenyl protease 2/Lysostaphin resistance protein A-like domain-containing protein</fullName>
    </recommendedName>
</protein>
<feature type="transmembrane region" description="Helical" evidence="1">
    <location>
        <begin position="246"/>
        <end position="262"/>
    </location>
</feature>
<feature type="transmembrane region" description="Helical" evidence="1">
    <location>
        <begin position="40"/>
        <end position="64"/>
    </location>
</feature>
<gene>
    <name evidence="3" type="ORF">LAUMK42_00143</name>
    <name evidence="4" type="ORF">LAUMK4_05548</name>
</gene>
<feature type="domain" description="CAAX prenyl protease 2/Lysostaphin resistance protein A-like" evidence="2">
    <location>
        <begin position="158"/>
        <end position="247"/>
    </location>
</feature>
<sequence length="263" mass="27031">MPALTGSGSVTAVETDRVDETAAPGPLGFSAPVSDSAPRWGLGAFLLVGLVYLLSSAAFVVVLAGRGPLSAGMLALAVGAPTVIAAGLAVLITTLRGNGPRTDLKLHWSWHGVRLGLLFGFGGLFVTVPASVLYAKVTGPGAKSAVASVFSGVQASWPWAVAVFALVVFVGPLGEEVIFRGLLWGAVDRRWGRWAALVITTVVFALAHLEFTRAPLLVVVAIPIALARLYSGGLLASIVAHQVTNLLPGIILMLGVAGVIPMQ</sequence>
<feature type="transmembrane region" description="Helical" evidence="1">
    <location>
        <begin position="115"/>
        <end position="135"/>
    </location>
</feature>
<dbReference type="GO" id="GO:0004175">
    <property type="term" value="F:endopeptidase activity"/>
    <property type="evidence" value="ECO:0007669"/>
    <property type="project" value="UniProtKB-ARBA"/>
</dbReference>
<dbReference type="Proteomes" id="UP000279331">
    <property type="component" value="Unassembled WGS sequence"/>
</dbReference>
<feature type="transmembrane region" description="Helical" evidence="1">
    <location>
        <begin position="71"/>
        <end position="95"/>
    </location>
</feature>
<keyword evidence="1" id="KW-0472">Membrane</keyword>
<dbReference type="Proteomes" id="UP000271464">
    <property type="component" value="Unassembled WGS sequence"/>
</dbReference>
<feature type="transmembrane region" description="Helical" evidence="1">
    <location>
        <begin position="147"/>
        <end position="171"/>
    </location>
</feature>
<evidence type="ECO:0000313" key="5">
    <source>
        <dbReference type="Proteomes" id="UP000271464"/>
    </source>
</evidence>
<keyword evidence="1" id="KW-0812">Transmembrane</keyword>
<keyword evidence="1" id="KW-1133">Transmembrane helix</keyword>
<dbReference type="PANTHER" id="PTHR43592">
    <property type="entry name" value="CAAX AMINO TERMINAL PROTEASE"/>
    <property type="match status" value="1"/>
</dbReference>
<dbReference type="InterPro" id="IPR003675">
    <property type="entry name" value="Rce1/LyrA-like_dom"/>
</dbReference>
<dbReference type="EMBL" id="UPHM01000150">
    <property type="protein sequence ID" value="VBA31698.1"/>
    <property type="molecule type" value="Genomic_DNA"/>
</dbReference>
<reference evidence="5 6" key="1">
    <citation type="submission" date="2018-09" db="EMBL/GenBank/DDBJ databases">
        <authorList>
            <person name="Tagini F."/>
        </authorList>
    </citation>
    <scope>NUCLEOTIDE SEQUENCE [LARGE SCALE GENOMIC DNA]</scope>
    <source>
        <strain evidence="4 5">MK4</strain>
        <strain evidence="3 6">MK42</strain>
    </source>
</reference>
<keyword evidence="5" id="KW-1185">Reference proteome</keyword>
<feature type="transmembrane region" description="Helical" evidence="1">
    <location>
        <begin position="191"/>
        <end position="209"/>
    </location>
</feature>
<evidence type="ECO:0000259" key="2">
    <source>
        <dbReference type="Pfam" id="PF02517"/>
    </source>
</evidence>
<feature type="transmembrane region" description="Helical" evidence="1">
    <location>
        <begin position="216"/>
        <end position="240"/>
    </location>
</feature>
<evidence type="ECO:0000313" key="3">
    <source>
        <dbReference type="EMBL" id="VAZ81342.1"/>
    </source>
</evidence>
<evidence type="ECO:0000313" key="6">
    <source>
        <dbReference type="Proteomes" id="UP000279331"/>
    </source>
</evidence>
<organism evidence="3 6">
    <name type="scientific">Mycobacterium persicum</name>
    <dbReference type="NCBI Taxonomy" id="1487726"/>
    <lineage>
        <taxon>Bacteria</taxon>
        <taxon>Bacillati</taxon>
        <taxon>Actinomycetota</taxon>
        <taxon>Actinomycetes</taxon>
        <taxon>Mycobacteriales</taxon>
        <taxon>Mycobacteriaceae</taxon>
        <taxon>Mycobacterium</taxon>
    </lineage>
</organism>
<dbReference type="GO" id="GO:0080120">
    <property type="term" value="P:CAAX-box protein maturation"/>
    <property type="evidence" value="ECO:0007669"/>
    <property type="project" value="UniProtKB-ARBA"/>
</dbReference>
<evidence type="ECO:0000313" key="4">
    <source>
        <dbReference type="EMBL" id="VBA31698.1"/>
    </source>
</evidence>
<dbReference type="PANTHER" id="PTHR43592:SF15">
    <property type="entry name" value="CAAX AMINO TERMINAL PROTEASE FAMILY PROTEIN"/>
    <property type="match status" value="1"/>
</dbReference>
<accession>A0AB38UL65</accession>
<proteinExistence type="predicted"/>
<dbReference type="Pfam" id="PF02517">
    <property type="entry name" value="Rce1-like"/>
    <property type="match status" value="1"/>
</dbReference>
<comment type="caution">
    <text evidence="3">The sequence shown here is derived from an EMBL/GenBank/DDBJ whole genome shotgun (WGS) entry which is preliminary data.</text>
</comment>
<dbReference type="AlphaFoldDB" id="A0AB38UL65"/>
<dbReference type="EMBL" id="UPHL01000007">
    <property type="protein sequence ID" value="VAZ81342.1"/>
    <property type="molecule type" value="Genomic_DNA"/>
</dbReference>
<evidence type="ECO:0000256" key="1">
    <source>
        <dbReference type="SAM" id="Phobius"/>
    </source>
</evidence>
<name>A0AB38UL65_9MYCO</name>